<reference evidence="3 4" key="1">
    <citation type="submission" date="2024-02" db="EMBL/GenBank/DDBJ databases">
        <authorList>
            <person name="Chen Y."/>
            <person name="Shah S."/>
            <person name="Dougan E. K."/>
            <person name="Thang M."/>
            <person name="Chan C."/>
        </authorList>
    </citation>
    <scope>NUCLEOTIDE SEQUENCE [LARGE SCALE GENOMIC DNA]</scope>
</reference>
<dbReference type="Pfam" id="PF25273">
    <property type="entry name" value="DUF7869"/>
    <property type="match status" value="1"/>
</dbReference>
<feature type="compositionally biased region" description="Low complexity" evidence="1">
    <location>
        <begin position="752"/>
        <end position="763"/>
    </location>
</feature>
<feature type="compositionally biased region" description="Low complexity" evidence="1">
    <location>
        <begin position="808"/>
        <end position="821"/>
    </location>
</feature>
<dbReference type="PANTHER" id="PTHR33153:SF3">
    <property type="entry name" value="TRAFFICKING PROTEIN PARTICLE COMPLEX SUBUNIT 11 DOMAIN-CONTAINING PROTEIN"/>
    <property type="match status" value="1"/>
</dbReference>
<sequence>MEPIREELDQEDACSLSPPESVNSDVAALASGEAAAGNTAATADLDSEEDEVSLPPSINSDGEPEEKGWQCCKRNCSSLFAEETLEAESLQQNLGTASEIQQRKFDLLRAVYNKNDEDHQKKGLQFFFQAERVCRKFWEHQRGVSPKTVDHWLKLCRAGQITLPKPGPKLGKATPQLERANLWFLEVYQLLADPLALPGSEDQYFFGRQEPLHSEQQPPAIVREIVSDTSHPLYGLSLNITPTKGHSSAAQVLAPRRHVNFSTLLDFFRFYCSDVAPSEQVSRTTWERGYNTFWARHLILKSPTTGNKCSVCLGLDEKRTNSTSEAERFAVDQEKMLHLETVKADRSVNTRGNLKCSDLKNFQPNFQHTGCVKIMIDGMDQQKFSMPRARRLQGTSEYGKAWKTNVHVTGVVIWGVEEQYYLLPMDLPKSSSMECTILAKALDETKKRLKEIDPSYDLPCHLIVAVDNTPREAKNQYFAQFCAYLSCKHFASVQVEFLQVSHTHNELDQRFSSMASLIKRCDELQSIDQLQSYLQAHMRPAQGRSLSVHVLDNHWSFSQWFAGQTSCQLSGLTATKLQPHANHLWRFSRREILEQELIQNNHDEWALWPENPLDICMQVKQYISSPEMSQAPEVIMPYQVYQKLSKNNLAPSSLNKFAPTTLQEFRKTAELVGKPPWNLLEGQSYLLDLCERNEAGVVPKPPDLFWVFSFESQSPRLDPVIGPALLLEDLPPPENAPPRPIRVGAKKMAMKRPAAGPALPARPIQMKRPASSTDLPAGGLANVIDLEVSDRPSSAAAAPSAVAKSEAAASAEAKSQPSPKAGGVKKMRRPAAAVEKPPGSADAIRALPGFECFGCSKCRKKQTPKIGCQLCRGKAEAGQDGFHCSPEGWIYRLEPQNVD</sequence>
<dbReference type="InterPro" id="IPR057191">
    <property type="entry name" value="DUF7869"/>
</dbReference>
<protein>
    <recommendedName>
        <fullName evidence="2">DUF7869 domain-containing protein</fullName>
    </recommendedName>
</protein>
<feature type="region of interest" description="Disordered" evidence="1">
    <location>
        <begin position="1"/>
        <end position="67"/>
    </location>
</feature>
<feature type="region of interest" description="Disordered" evidence="1">
    <location>
        <begin position="808"/>
        <end position="840"/>
    </location>
</feature>
<evidence type="ECO:0000259" key="2">
    <source>
        <dbReference type="Pfam" id="PF25273"/>
    </source>
</evidence>
<proteinExistence type="predicted"/>
<accession>A0ABP0QIZ1</accession>
<dbReference type="PANTHER" id="PTHR33153">
    <property type="entry name" value="MYND-TYPE DOMAIN-CONTAINING PROTEIN"/>
    <property type="match status" value="1"/>
</dbReference>
<feature type="region of interest" description="Disordered" evidence="1">
    <location>
        <begin position="751"/>
        <end position="776"/>
    </location>
</feature>
<organism evidence="3 4">
    <name type="scientific">Durusdinium trenchii</name>
    <dbReference type="NCBI Taxonomy" id="1381693"/>
    <lineage>
        <taxon>Eukaryota</taxon>
        <taxon>Sar</taxon>
        <taxon>Alveolata</taxon>
        <taxon>Dinophyceae</taxon>
        <taxon>Suessiales</taxon>
        <taxon>Symbiodiniaceae</taxon>
        <taxon>Durusdinium</taxon>
    </lineage>
</organism>
<dbReference type="Proteomes" id="UP001642484">
    <property type="component" value="Unassembled WGS sequence"/>
</dbReference>
<feature type="compositionally biased region" description="Low complexity" evidence="1">
    <location>
        <begin position="27"/>
        <end position="44"/>
    </location>
</feature>
<keyword evidence="4" id="KW-1185">Reference proteome</keyword>
<name>A0ABP0QIZ1_9DINO</name>
<gene>
    <name evidence="3" type="ORF">CCMP2556_LOCUS42409</name>
</gene>
<feature type="domain" description="DUF7869" evidence="2">
    <location>
        <begin position="400"/>
        <end position="572"/>
    </location>
</feature>
<evidence type="ECO:0000256" key="1">
    <source>
        <dbReference type="SAM" id="MobiDB-lite"/>
    </source>
</evidence>
<evidence type="ECO:0000313" key="4">
    <source>
        <dbReference type="Proteomes" id="UP001642484"/>
    </source>
</evidence>
<evidence type="ECO:0000313" key="3">
    <source>
        <dbReference type="EMBL" id="CAK9087815.1"/>
    </source>
</evidence>
<comment type="caution">
    <text evidence="3">The sequence shown here is derived from an EMBL/GenBank/DDBJ whole genome shotgun (WGS) entry which is preliminary data.</text>
</comment>
<dbReference type="EMBL" id="CAXAMN010024583">
    <property type="protein sequence ID" value="CAK9087815.1"/>
    <property type="molecule type" value="Genomic_DNA"/>
</dbReference>